<feature type="domain" description="RCK N-terminal" evidence="2">
    <location>
        <begin position="136"/>
        <end position="259"/>
    </location>
</feature>
<dbReference type="EMBL" id="CM000776">
    <property type="protein sequence ID" value="EES89962.1"/>
    <property type="molecule type" value="Genomic_DNA"/>
</dbReference>
<keyword evidence="1" id="KW-0812">Transmembrane</keyword>
<dbReference type="InterPro" id="IPR050721">
    <property type="entry name" value="Trk_Ktr_HKT_K-transport"/>
</dbReference>
<accession>C5ZXU4</accession>
<dbReference type="eggNOG" id="COG1226">
    <property type="taxonomic scope" value="Bacteria"/>
</dbReference>
<feature type="transmembrane region" description="Helical" evidence="1">
    <location>
        <begin position="89"/>
        <end position="111"/>
    </location>
</feature>
<keyword evidence="1" id="KW-0472">Membrane</keyword>
<gene>
    <name evidence="4" type="ORF">HCAN_1253</name>
</gene>
<feature type="domain" description="RCK C-terminal" evidence="3">
    <location>
        <begin position="279"/>
        <end position="367"/>
    </location>
</feature>
<dbReference type="Pfam" id="PF02080">
    <property type="entry name" value="TrkA_C"/>
    <property type="match status" value="1"/>
</dbReference>
<evidence type="ECO:0000256" key="1">
    <source>
        <dbReference type="SAM" id="Phobius"/>
    </source>
</evidence>
<feature type="transmembrane region" description="Helical" evidence="1">
    <location>
        <begin position="36"/>
        <end position="55"/>
    </location>
</feature>
<dbReference type="Gene3D" id="3.40.50.720">
    <property type="entry name" value="NAD(P)-binding Rossmann-like Domain"/>
    <property type="match status" value="1"/>
</dbReference>
<dbReference type="PROSITE" id="PS51202">
    <property type="entry name" value="RCK_C"/>
    <property type="match status" value="1"/>
</dbReference>
<dbReference type="PANTHER" id="PTHR43833">
    <property type="entry name" value="POTASSIUM CHANNEL PROTEIN 2-RELATED-RELATED"/>
    <property type="match status" value="1"/>
</dbReference>
<dbReference type="InterPro" id="IPR003148">
    <property type="entry name" value="RCK_N"/>
</dbReference>
<dbReference type="InterPro" id="IPR006037">
    <property type="entry name" value="RCK_C"/>
</dbReference>
<dbReference type="Pfam" id="PF02254">
    <property type="entry name" value="TrkA_N"/>
    <property type="match status" value="1"/>
</dbReference>
<keyword evidence="5" id="KW-1185">Reference proteome</keyword>
<dbReference type="InterPro" id="IPR036721">
    <property type="entry name" value="RCK_C_sf"/>
</dbReference>
<dbReference type="Gene3D" id="3.30.70.1450">
    <property type="entry name" value="Regulator of K+ conductance, C-terminal domain"/>
    <property type="match status" value="1"/>
</dbReference>
<dbReference type="SUPFAM" id="SSF81324">
    <property type="entry name" value="Voltage-gated potassium channels"/>
    <property type="match status" value="1"/>
</dbReference>
<reference evidence="4 5" key="1">
    <citation type="journal article" date="2009" name="J. Bacteriol.">
        <title>Genome sequence of the emerging pathogen Helicobacter canadensis.</title>
        <authorList>
            <person name="Loman N.J."/>
            <person name="Snyder L.A."/>
            <person name="Linton J.D."/>
            <person name="Langdon R."/>
            <person name="Lawson A.J."/>
            <person name="Weinstock G.M."/>
            <person name="Wren B.W."/>
            <person name="Pallen M.J."/>
        </authorList>
    </citation>
    <scope>NUCLEOTIDE SEQUENCE [LARGE SCALE GENOMIC DNA]</scope>
    <source>
        <strain evidence="4 5">MIT 98-5491</strain>
    </source>
</reference>
<dbReference type="SUPFAM" id="SSF116726">
    <property type="entry name" value="TrkA C-terminal domain-like"/>
    <property type="match status" value="1"/>
</dbReference>
<dbReference type="STRING" id="537970.HCAN_1253"/>
<evidence type="ECO:0000259" key="3">
    <source>
        <dbReference type="PROSITE" id="PS51202"/>
    </source>
</evidence>
<name>C5ZXU4_9HELI</name>
<dbReference type="PROSITE" id="PS51201">
    <property type="entry name" value="RCK_N"/>
    <property type="match status" value="1"/>
</dbReference>
<dbReference type="Gene3D" id="1.10.287.70">
    <property type="match status" value="1"/>
</dbReference>
<dbReference type="AlphaFoldDB" id="C5ZXU4"/>
<evidence type="ECO:0000259" key="2">
    <source>
        <dbReference type="PROSITE" id="PS51201"/>
    </source>
</evidence>
<protein>
    <submittedName>
        <fullName evidence="4">Transporter</fullName>
    </submittedName>
</protein>
<dbReference type="GO" id="GO:0008324">
    <property type="term" value="F:monoatomic cation transmembrane transporter activity"/>
    <property type="evidence" value="ECO:0007669"/>
    <property type="project" value="InterPro"/>
</dbReference>
<evidence type="ECO:0000313" key="5">
    <source>
        <dbReference type="Proteomes" id="UP000007032"/>
    </source>
</evidence>
<dbReference type="Proteomes" id="UP000007032">
    <property type="component" value="Chromosome"/>
</dbReference>
<organism evidence="4 5">
    <name type="scientific">Helicobacter canadensis MIT 98-5491</name>
    <dbReference type="NCBI Taxonomy" id="537970"/>
    <lineage>
        <taxon>Bacteria</taxon>
        <taxon>Pseudomonadati</taxon>
        <taxon>Campylobacterota</taxon>
        <taxon>Epsilonproteobacteria</taxon>
        <taxon>Campylobacterales</taxon>
        <taxon>Helicobacteraceae</taxon>
        <taxon>Helicobacter</taxon>
    </lineage>
</organism>
<sequence length="377" mass="42816">MVAFTKLKKLLHWEGTQKPDVDLSGLLYEQLKPFRLPFILLFLGLLLSTLGYIVITDYTLIEAFFQSSYTFTTTGFGALKESEFDALSIIYTAIVMLAGSAVLSFCVIGVIDTLNRGKLISVIKERSMIYKIARLKNHFIICHHNEYTIQLSKQFREAHIPFVVVDSHQSLEDIALKYRYPFFINEDPLEEIAMLKSHLSSARGVIALSNNIADNIAQIVSVRLYEKELGRKPYFIIANANNSEEEEKLKKLGADCVVSPSKLFAQRVNAMATRPDMENLLERFAYQKDTPLDLEEIVVPRYSWLVLKKLKESHLREITQTSIVGITQKDGKFISMPNGDTLVTSECKLLVIGTSHGIRLTKQLVSKKDKPEELKYV</sequence>
<dbReference type="GO" id="GO:0006813">
    <property type="term" value="P:potassium ion transport"/>
    <property type="evidence" value="ECO:0007669"/>
    <property type="project" value="InterPro"/>
</dbReference>
<keyword evidence="1" id="KW-1133">Transmembrane helix</keyword>
<dbReference type="InterPro" id="IPR036291">
    <property type="entry name" value="NAD(P)-bd_dom_sf"/>
</dbReference>
<dbReference type="SUPFAM" id="SSF51735">
    <property type="entry name" value="NAD(P)-binding Rossmann-fold domains"/>
    <property type="match status" value="1"/>
</dbReference>
<dbReference type="HOGENOM" id="CLU_050982_0_1_7"/>
<dbReference type="PANTHER" id="PTHR43833:SF9">
    <property type="entry name" value="POTASSIUM CHANNEL PROTEIN YUGO-RELATED"/>
    <property type="match status" value="1"/>
</dbReference>
<evidence type="ECO:0000313" key="4">
    <source>
        <dbReference type="EMBL" id="EES89962.1"/>
    </source>
</evidence>
<proteinExistence type="predicted"/>